<gene>
    <name evidence="2" type="ORF">BDN71DRAFT_1549106</name>
</gene>
<organism evidence="2 3">
    <name type="scientific">Pleurotus eryngii</name>
    <name type="common">Boletus of the steppes</name>
    <dbReference type="NCBI Taxonomy" id="5323"/>
    <lineage>
        <taxon>Eukaryota</taxon>
        <taxon>Fungi</taxon>
        <taxon>Dikarya</taxon>
        <taxon>Basidiomycota</taxon>
        <taxon>Agaricomycotina</taxon>
        <taxon>Agaricomycetes</taxon>
        <taxon>Agaricomycetidae</taxon>
        <taxon>Agaricales</taxon>
        <taxon>Pleurotineae</taxon>
        <taxon>Pleurotaceae</taxon>
        <taxon>Pleurotus</taxon>
    </lineage>
</organism>
<dbReference type="EMBL" id="MU154819">
    <property type="protein sequence ID" value="KAF9487110.1"/>
    <property type="molecule type" value="Genomic_DNA"/>
</dbReference>
<evidence type="ECO:0000313" key="2">
    <source>
        <dbReference type="EMBL" id="KAF9487110.1"/>
    </source>
</evidence>
<comment type="caution">
    <text evidence="2">The sequence shown here is derived from an EMBL/GenBank/DDBJ whole genome shotgun (WGS) entry which is preliminary data.</text>
</comment>
<evidence type="ECO:0000256" key="1">
    <source>
        <dbReference type="SAM" id="MobiDB-lite"/>
    </source>
</evidence>
<protein>
    <submittedName>
        <fullName evidence="2">Uncharacterized protein</fullName>
    </submittedName>
</protein>
<dbReference type="AlphaFoldDB" id="A0A9P5ZI88"/>
<name>A0A9P5ZI88_PLEER</name>
<evidence type="ECO:0000313" key="3">
    <source>
        <dbReference type="Proteomes" id="UP000807025"/>
    </source>
</evidence>
<keyword evidence="3" id="KW-1185">Reference proteome</keyword>
<reference evidence="2" key="1">
    <citation type="submission" date="2020-11" db="EMBL/GenBank/DDBJ databases">
        <authorList>
            <consortium name="DOE Joint Genome Institute"/>
            <person name="Ahrendt S."/>
            <person name="Riley R."/>
            <person name="Andreopoulos W."/>
            <person name="Labutti K."/>
            <person name="Pangilinan J."/>
            <person name="Ruiz-Duenas F.J."/>
            <person name="Barrasa J.M."/>
            <person name="Sanchez-Garcia M."/>
            <person name="Camarero S."/>
            <person name="Miyauchi S."/>
            <person name="Serrano A."/>
            <person name="Linde D."/>
            <person name="Babiker R."/>
            <person name="Drula E."/>
            <person name="Ayuso-Fernandez I."/>
            <person name="Pacheco R."/>
            <person name="Padilla G."/>
            <person name="Ferreira P."/>
            <person name="Barriuso J."/>
            <person name="Kellner H."/>
            <person name="Castanera R."/>
            <person name="Alfaro M."/>
            <person name="Ramirez L."/>
            <person name="Pisabarro A.G."/>
            <person name="Kuo A."/>
            <person name="Tritt A."/>
            <person name="Lipzen A."/>
            <person name="He G."/>
            <person name="Yan M."/>
            <person name="Ng V."/>
            <person name="Cullen D."/>
            <person name="Martin F."/>
            <person name="Rosso M.-N."/>
            <person name="Henrissat B."/>
            <person name="Hibbett D."/>
            <person name="Martinez A.T."/>
            <person name="Grigoriev I.V."/>
        </authorList>
    </citation>
    <scope>NUCLEOTIDE SEQUENCE</scope>
    <source>
        <strain evidence="2">ATCC 90797</strain>
    </source>
</reference>
<proteinExistence type="predicted"/>
<feature type="region of interest" description="Disordered" evidence="1">
    <location>
        <begin position="59"/>
        <end position="82"/>
    </location>
</feature>
<accession>A0A9P5ZI88</accession>
<dbReference type="Proteomes" id="UP000807025">
    <property type="component" value="Unassembled WGS sequence"/>
</dbReference>
<sequence>MATVTQLAKYNQGERAVLKLWKPGYLAAKTTSERKTAFAIVAAELFNYWITQMKTDAEKKKGFSPEEKNKGRGNNWRAKRHRKKVTEDGSRLLRIGYRTVLPRMDAYKEHIEEYANQYLEAAVLGELEKAKSAYAEGRSLTENIGGMAQEEEPDWVDVEARIRTVATKRNLLGYRSMAMRQIYFAMEPLEHDAVKEEIAKLQAERNSEPVR</sequence>
<feature type="compositionally biased region" description="Basic and acidic residues" evidence="1">
    <location>
        <begin position="59"/>
        <end position="70"/>
    </location>
</feature>